<dbReference type="Proteomes" id="UP000238375">
    <property type="component" value="Unassembled WGS sequence"/>
</dbReference>
<evidence type="ECO:0000313" key="2">
    <source>
        <dbReference type="EMBL" id="PRY21563.1"/>
    </source>
</evidence>
<dbReference type="InterPro" id="IPR006644">
    <property type="entry name" value="Cadg"/>
</dbReference>
<dbReference type="GO" id="GO:0005509">
    <property type="term" value="F:calcium ion binding"/>
    <property type="evidence" value="ECO:0007669"/>
    <property type="project" value="InterPro"/>
</dbReference>
<feature type="non-terminal residue" evidence="2">
    <location>
        <position position="1"/>
    </location>
</feature>
<protein>
    <submittedName>
        <fullName evidence="2">Putative Ig domain-containing protein</fullName>
    </submittedName>
</protein>
<accession>A0A2T0RK56</accession>
<organism evidence="2 3">
    <name type="scientific">Spirosoma oryzae</name>
    <dbReference type="NCBI Taxonomy" id="1469603"/>
    <lineage>
        <taxon>Bacteria</taxon>
        <taxon>Pseudomonadati</taxon>
        <taxon>Bacteroidota</taxon>
        <taxon>Cytophagia</taxon>
        <taxon>Cytophagales</taxon>
        <taxon>Cytophagaceae</taxon>
        <taxon>Spirosoma</taxon>
    </lineage>
</organism>
<dbReference type="RefSeq" id="WP_211300916.1">
    <property type="nucleotide sequence ID" value="NZ_PVTE01000050.1"/>
</dbReference>
<gene>
    <name evidence="2" type="ORF">CLV58_1501</name>
</gene>
<dbReference type="SUPFAM" id="SSF49313">
    <property type="entry name" value="Cadherin-like"/>
    <property type="match status" value="2"/>
</dbReference>
<evidence type="ECO:0000259" key="1">
    <source>
        <dbReference type="SMART" id="SM00736"/>
    </source>
</evidence>
<dbReference type="Pfam" id="PF05345">
    <property type="entry name" value="He_PIG"/>
    <property type="match status" value="2"/>
</dbReference>
<dbReference type="EMBL" id="PVTE01000050">
    <property type="protein sequence ID" value="PRY21563.1"/>
    <property type="molecule type" value="Genomic_DNA"/>
</dbReference>
<dbReference type="Gene3D" id="2.60.40.10">
    <property type="entry name" value="Immunoglobulins"/>
    <property type="match status" value="2"/>
</dbReference>
<dbReference type="InterPro" id="IPR013783">
    <property type="entry name" value="Ig-like_fold"/>
</dbReference>
<reference evidence="2 3" key="1">
    <citation type="submission" date="2018-03" db="EMBL/GenBank/DDBJ databases">
        <title>Genomic Encyclopedia of Archaeal and Bacterial Type Strains, Phase II (KMG-II): from individual species to whole genera.</title>
        <authorList>
            <person name="Goeker M."/>
        </authorList>
    </citation>
    <scope>NUCLEOTIDE SEQUENCE [LARGE SCALE GENOMIC DNA]</scope>
    <source>
        <strain evidence="2 3">DSM 28354</strain>
    </source>
</reference>
<feature type="domain" description="Dystroglycan-type cadherin-like" evidence="1">
    <location>
        <begin position="270"/>
        <end position="362"/>
    </location>
</feature>
<proteinExistence type="predicted"/>
<dbReference type="SMART" id="SM00736">
    <property type="entry name" value="CADG"/>
    <property type="match status" value="2"/>
</dbReference>
<sequence>QYEVSLTPQYSGLSGSPIRFGITNELAVTTAPGPYTIRLYTDNPAITLTASQDAQQASYRYSWLAACNSSQPAPNRPPVAQPIPDQVLVVGQPYQLELSNYFTDPEGQTLTFTAGVLPAGLSLSGSRISGSPTQAGTVTVQLTALDPGGLQAEGSVVLRVDPAPVTPTPGVFSIAGVTGVRCETVTASERRLIFSPVYTGLTGEPISFGITNEVAPTSAPGPYSVRLYTDNPAITLTATQGSSQASYRYNWLEACASNPPTPPTGNRAPVVGTGLGDQTATAGQGYTLFIPAGTFTDPDNDALQLSVSGLPAGLSFSSVQNAITGTPAQAGSATVQVTATDPGGLSTSLSFVLTVQPAASNPTPGVFSIAGVTGVRCETVTASERRLIFSPVYTGLTGEPISFGITNEVAPTNAPGPYSVRLYTDNPAITLTATQGSSQASYRYNWLAACTTPANGRQAVVEAGSPLSVVVLGNPVVGESADVLIGGVAGQAVELILTDLAGNRLHQQSIPQVSGTERVVVPVPAGQAMTILKVSTATQHQSVKLIRQ</sequence>
<comment type="caution">
    <text evidence="2">The sequence shown here is derived from an EMBL/GenBank/DDBJ whole genome shotgun (WGS) entry which is preliminary data.</text>
</comment>
<name>A0A2T0RK56_9BACT</name>
<dbReference type="AlphaFoldDB" id="A0A2T0RK56"/>
<dbReference type="InterPro" id="IPR015919">
    <property type="entry name" value="Cadherin-like_sf"/>
</dbReference>
<feature type="domain" description="Dystroglycan-type cadherin-like" evidence="1">
    <location>
        <begin position="78"/>
        <end position="167"/>
    </location>
</feature>
<keyword evidence="3" id="KW-1185">Reference proteome</keyword>
<evidence type="ECO:0000313" key="3">
    <source>
        <dbReference type="Proteomes" id="UP000238375"/>
    </source>
</evidence>
<dbReference type="GO" id="GO:0016020">
    <property type="term" value="C:membrane"/>
    <property type="evidence" value="ECO:0007669"/>
    <property type="project" value="InterPro"/>
</dbReference>